<dbReference type="Pfam" id="PF14574">
    <property type="entry name" value="RACo_C_ter"/>
    <property type="match status" value="1"/>
</dbReference>
<dbReference type="Pfam" id="PF00111">
    <property type="entry name" value="Fer2"/>
    <property type="match status" value="1"/>
</dbReference>
<feature type="domain" description="2Fe-2S ferredoxin-type" evidence="1">
    <location>
        <begin position="13"/>
        <end position="115"/>
    </location>
</feature>
<gene>
    <name evidence="2" type="primary">nqrF_2</name>
    <name evidence="2" type="ORF">Pmgp_00663</name>
</gene>
<dbReference type="Gene3D" id="3.10.20.880">
    <property type="match status" value="1"/>
</dbReference>
<name>A0A4Y7RVK9_9FIRM</name>
<dbReference type="CDD" id="cd00207">
    <property type="entry name" value="fer2"/>
    <property type="match status" value="1"/>
</dbReference>
<dbReference type="InterPro" id="IPR052911">
    <property type="entry name" value="Corrinoid_activation_enz"/>
</dbReference>
<dbReference type="SUPFAM" id="SSF54292">
    <property type="entry name" value="2Fe-2S ferredoxin-like"/>
    <property type="match status" value="1"/>
</dbReference>
<reference evidence="2 3" key="1">
    <citation type="journal article" date="2018" name="Environ. Microbiol.">
        <title>Novel energy conservation strategies and behaviour of Pelotomaculum schinkii driving syntrophic propionate catabolism.</title>
        <authorList>
            <person name="Hidalgo-Ahumada C.A.P."/>
            <person name="Nobu M.K."/>
            <person name="Narihiro T."/>
            <person name="Tamaki H."/>
            <person name="Liu W.T."/>
            <person name="Kamagata Y."/>
            <person name="Stams A.J.M."/>
            <person name="Imachi H."/>
            <person name="Sousa D.Z."/>
        </authorList>
    </citation>
    <scope>NUCLEOTIDE SEQUENCE [LARGE SCALE GENOMIC DNA]</scope>
    <source>
        <strain evidence="2 3">MGP</strain>
    </source>
</reference>
<dbReference type="InterPro" id="IPR012675">
    <property type="entry name" value="Beta-grasp_dom_sf"/>
</dbReference>
<dbReference type="GO" id="GO:0051536">
    <property type="term" value="F:iron-sulfur cluster binding"/>
    <property type="evidence" value="ECO:0007669"/>
    <property type="project" value="InterPro"/>
</dbReference>
<dbReference type="Proteomes" id="UP000297597">
    <property type="component" value="Unassembled WGS sequence"/>
</dbReference>
<dbReference type="InterPro" id="IPR040506">
    <property type="entry name" value="RACo_linker"/>
</dbReference>
<dbReference type="Pfam" id="PF17651">
    <property type="entry name" value="Raco_middle"/>
    <property type="match status" value="1"/>
</dbReference>
<keyword evidence="3" id="KW-1185">Reference proteome</keyword>
<evidence type="ECO:0000259" key="1">
    <source>
        <dbReference type="PROSITE" id="PS51085"/>
    </source>
</evidence>
<dbReference type="PANTHER" id="PTHR42895:SF2">
    <property type="entry name" value="IRON-SULFUR CLUSTER PROTEIN"/>
    <property type="match status" value="1"/>
</dbReference>
<dbReference type="OrthoDB" id="9810588at2"/>
<dbReference type="Gene3D" id="3.30.420.480">
    <property type="entry name" value="Domain of unknown function (DUF4445)"/>
    <property type="match status" value="1"/>
</dbReference>
<accession>A0A4Y7RVK9</accession>
<protein>
    <submittedName>
        <fullName evidence="2">Na(+)-translocating NADH-quinone reductase subunit F</fullName>
    </submittedName>
</protein>
<dbReference type="Pfam" id="PF17650">
    <property type="entry name" value="RACo_linker"/>
    <property type="match status" value="1"/>
</dbReference>
<evidence type="ECO:0000313" key="3">
    <source>
        <dbReference type="Proteomes" id="UP000297597"/>
    </source>
</evidence>
<proteinExistence type="predicted"/>
<dbReference type="InterPro" id="IPR027980">
    <property type="entry name" value="RACo_C"/>
</dbReference>
<sequence length="630" mass="66656">MYINNRVIPVTDRQVMLMSNNPVNVAFLPAGKKINIPWGTTLIKAANEAGVEVDAVCGGKGTCGKCRAKVIEGAISEATRSEADRLSLEELKNGYVLLCQRRILGDVVLETLPSLARQESNGSTKGKIIDAALEVAPLISKTYHELSRPTIKDQVADLERILNRLPRETRAGVRLLSQVPDVLREAGYCVTSVVQEGELIALEKGNTVSEMYGIAVDVGTTSVAGYLVDLARGKVTASVSAANRQRAHGADVVSRITYIMEDDKGLAELQKLIAQTIDEIVGKLLQQSGVPAEHIYVLTLIGNTVMSHLLLGVTPVGVASAPFVPAFSGSVRGAVADLGIKSLPAYTRFVLLPNVAGYVGSDTIGVILATKIYNLPGTWLAIDIGTNGEVVLASGNRLLTCSTAAGPAFEGACISQGMRAEPGAISQVRMENDVEITVIGDAEPVGICGSGLIDAVSEMIRLGIVKSSGRIKSPEDLPPGFPAALIRRIKQNGNGNKFILAEGEREVSITQSDINELQLGKGAVRAGIEILLTELDLKPSDLDGILLAGAFGSNLRPASLKGIGMLPDVPLSSIKPVGNAAGTGAILALLSKRQMEVALSLPRRIEHVELSLHHGFQRAFARGLSFEVKK</sequence>
<dbReference type="PROSITE" id="PS51085">
    <property type="entry name" value="2FE2S_FER_2"/>
    <property type="match status" value="1"/>
</dbReference>
<comment type="caution">
    <text evidence="2">The sequence shown here is derived from an EMBL/GenBank/DDBJ whole genome shotgun (WGS) entry which is preliminary data.</text>
</comment>
<organism evidence="2 3">
    <name type="scientific">Pelotomaculum propionicicum</name>
    <dbReference type="NCBI Taxonomy" id="258475"/>
    <lineage>
        <taxon>Bacteria</taxon>
        <taxon>Bacillati</taxon>
        <taxon>Bacillota</taxon>
        <taxon>Clostridia</taxon>
        <taxon>Eubacteriales</taxon>
        <taxon>Desulfotomaculaceae</taxon>
        <taxon>Pelotomaculum</taxon>
    </lineage>
</organism>
<dbReference type="InterPro" id="IPR041414">
    <property type="entry name" value="Raco-like_middle"/>
</dbReference>
<evidence type="ECO:0000313" key="2">
    <source>
        <dbReference type="EMBL" id="TEB13025.1"/>
    </source>
</evidence>
<dbReference type="PANTHER" id="PTHR42895">
    <property type="entry name" value="IRON-SULFUR CLUSTER-BINDING PROTEIN-RELATED"/>
    <property type="match status" value="1"/>
</dbReference>
<dbReference type="InterPro" id="IPR036010">
    <property type="entry name" value="2Fe-2S_ferredoxin-like_sf"/>
</dbReference>
<dbReference type="AlphaFoldDB" id="A0A4Y7RVK9"/>
<dbReference type="EMBL" id="QFFZ01000004">
    <property type="protein sequence ID" value="TEB13025.1"/>
    <property type="molecule type" value="Genomic_DNA"/>
</dbReference>
<dbReference type="InterPro" id="IPR001041">
    <property type="entry name" value="2Fe-2S_ferredoxin-type"/>
</dbReference>
<dbReference type="InterPro" id="IPR042259">
    <property type="entry name" value="Raco-like_middle_sf"/>
</dbReference>
<dbReference type="Gene3D" id="3.10.20.30">
    <property type="match status" value="1"/>
</dbReference>